<name>A0A4R8LSQ9_9BACL</name>
<gene>
    <name evidence="1" type="ORF">C7445_103177</name>
</gene>
<evidence type="ECO:0000313" key="2">
    <source>
        <dbReference type="Proteomes" id="UP000294581"/>
    </source>
</evidence>
<dbReference type="Proteomes" id="UP000294581">
    <property type="component" value="Unassembled WGS sequence"/>
</dbReference>
<dbReference type="RefSeq" id="WP_134158847.1">
    <property type="nucleotide sequence ID" value="NZ_BSUS01000001.1"/>
</dbReference>
<comment type="caution">
    <text evidence="1">The sequence shown here is derived from an EMBL/GenBank/DDBJ whole genome shotgun (WGS) entry which is preliminary data.</text>
</comment>
<keyword evidence="2" id="KW-1185">Reference proteome</keyword>
<dbReference type="OrthoDB" id="2376725at2"/>
<accession>A0A4R8LSQ9</accession>
<reference evidence="1 2" key="1">
    <citation type="submission" date="2019-03" db="EMBL/GenBank/DDBJ databases">
        <title>Genomic Encyclopedia of Type Strains, Phase IV (KMG-IV): sequencing the most valuable type-strain genomes for metagenomic binning, comparative biology and taxonomic classification.</title>
        <authorList>
            <person name="Goeker M."/>
        </authorList>
    </citation>
    <scope>NUCLEOTIDE SEQUENCE [LARGE SCALE GENOMIC DNA]</scope>
    <source>
        <strain evidence="1 2">DSM 17974</strain>
    </source>
</reference>
<sequence>MTYRRDLYAKYGGVHFVQLAPGQDINKFVRSLPEAKRDSLFEVLHELDQAGLISIQNDHQILDHEGEIHPAEPGSSSEPR</sequence>
<organism evidence="1 2">
    <name type="scientific">Alicyclobacillus sacchari</name>
    <dbReference type="NCBI Taxonomy" id="392010"/>
    <lineage>
        <taxon>Bacteria</taxon>
        <taxon>Bacillati</taxon>
        <taxon>Bacillota</taxon>
        <taxon>Bacilli</taxon>
        <taxon>Bacillales</taxon>
        <taxon>Alicyclobacillaceae</taxon>
        <taxon>Alicyclobacillus</taxon>
    </lineage>
</organism>
<proteinExistence type="predicted"/>
<protein>
    <submittedName>
        <fullName evidence="1">Uncharacterized protein</fullName>
    </submittedName>
</protein>
<dbReference type="AlphaFoldDB" id="A0A4R8LSQ9"/>
<evidence type="ECO:0000313" key="1">
    <source>
        <dbReference type="EMBL" id="TDY50132.1"/>
    </source>
</evidence>
<dbReference type="EMBL" id="SORF01000003">
    <property type="protein sequence ID" value="TDY50132.1"/>
    <property type="molecule type" value="Genomic_DNA"/>
</dbReference>